<feature type="domain" description="6-phosphofructo-2-kinase" evidence="4">
    <location>
        <begin position="1"/>
        <end position="205"/>
    </location>
</feature>
<dbReference type="KEGG" id="aaf:AURANDRAFT_52444"/>
<dbReference type="PRINTS" id="PR00991">
    <property type="entry name" value="6PFRUCTKNASE"/>
</dbReference>
<evidence type="ECO:0000256" key="2">
    <source>
        <dbReference type="ARBA" id="ARBA00022840"/>
    </source>
</evidence>
<dbReference type="InterPro" id="IPR013079">
    <property type="entry name" value="6Phosfructo_kin"/>
</dbReference>
<dbReference type="InterPro" id="IPR029033">
    <property type="entry name" value="His_PPase_superfam"/>
</dbReference>
<name>F0Y0P0_AURAN</name>
<evidence type="ECO:0000256" key="1">
    <source>
        <dbReference type="ARBA" id="ARBA00022741"/>
    </source>
</evidence>
<evidence type="ECO:0000313" key="6">
    <source>
        <dbReference type="Proteomes" id="UP000002729"/>
    </source>
</evidence>
<accession>F0Y0P0</accession>
<keyword evidence="2" id="KW-0067">ATP-binding</keyword>
<protein>
    <recommendedName>
        <fullName evidence="4">6-phosphofructo-2-kinase domain-containing protein</fullName>
    </recommendedName>
</protein>
<dbReference type="OMA" id="MRQYEPI"/>
<reference evidence="5 6" key="1">
    <citation type="journal article" date="2011" name="Proc. Natl. Acad. Sci. U.S.A.">
        <title>Niche of harmful alga Aureococcus anophagefferens revealed through ecogenomics.</title>
        <authorList>
            <person name="Gobler C.J."/>
            <person name="Berry D.L."/>
            <person name="Dyhrman S.T."/>
            <person name="Wilhelm S.W."/>
            <person name="Salamov A."/>
            <person name="Lobanov A.V."/>
            <person name="Zhang Y."/>
            <person name="Collier J.L."/>
            <person name="Wurch L.L."/>
            <person name="Kustka A.B."/>
            <person name="Dill B.D."/>
            <person name="Shah M."/>
            <person name="VerBerkmoes N.C."/>
            <person name="Kuo A."/>
            <person name="Terry A."/>
            <person name="Pangilinan J."/>
            <person name="Lindquist E.A."/>
            <person name="Lucas S."/>
            <person name="Paulsen I.T."/>
            <person name="Hattenrath-Lehmann T.K."/>
            <person name="Talmage S.C."/>
            <person name="Walker E.A."/>
            <person name="Koch F."/>
            <person name="Burson A.M."/>
            <person name="Marcoval M.A."/>
            <person name="Tang Y.Z."/>
            <person name="Lecleir G.R."/>
            <person name="Coyne K.J."/>
            <person name="Berg G.M."/>
            <person name="Bertrand E.M."/>
            <person name="Saito M.A."/>
            <person name="Gladyshev V.N."/>
            <person name="Grigoriev I.V."/>
        </authorList>
    </citation>
    <scope>NUCLEOTIDE SEQUENCE [LARGE SCALE GENOMIC DNA]</scope>
    <source>
        <strain evidence="6">CCMP 1984</strain>
    </source>
</reference>
<dbReference type="Gene3D" id="3.40.50.1240">
    <property type="entry name" value="Phosphoglycerate mutase-like"/>
    <property type="match status" value="1"/>
</dbReference>
<evidence type="ECO:0000313" key="5">
    <source>
        <dbReference type="EMBL" id="EGB11252.1"/>
    </source>
</evidence>
<dbReference type="InterPro" id="IPR013078">
    <property type="entry name" value="His_Pase_superF_clade-1"/>
</dbReference>
<dbReference type="GO" id="GO:0005829">
    <property type="term" value="C:cytosol"/>
    <property type="evidence" value="ECO:0007669"/>
    <property type="project" value="TreeGrafter"/>
</dbReference>
<dbReference type="eggNOG" id="KOG0234">
    <property type="taxonomic scope" value="Eukaryota"/>
</dbReference>
<dbReference type="PANTHER" id="PTHR10606">
    <property type="entry name" value="6-PHOSPHOFRUCTO-2-KINASE/FRUCTOSE-2,6-BISPHOSPHATASE"/>
    <property type="match status" value="1"/>
</dbReference>
<dbReference type="PIRSF" id="PIRSF000709">
    <property type="entry name" value="6PFK_2-Ptase"/>
    <property type="match status" value="1"/>
</dbReference>
<dbReference type="InterPro" id="IPR003094">
    <property type="entry name" value="6Pfruct_kin"/>
</dbReference>
<sequence length="500" mass="54703">MVGLPARGKSYLVKMLVRYLSWIGFPTRIFNVGELRRRRGLAGATAEFFANTQEARNERERLAMLCQEDMYAWLDGQPSSCVAIFDATNTTVARREALARRCAEAGGDVSLVFVESICDDPVVLERNYRMKLQNADYKGTDPASALADFVRRVEEYESRYETIDDGEESAYVKLINVGEKVITRRCSGYLTSHLSFFLGNVHIAPRRIWLALHGESRAQVEGAQVGAISGGLTARGQVFAKRLAAFVSEAHAKFRADFGLGDEALVVLTGNAPIHGETVRPLLQGARRGDGLASEPAVLTSSLLNELCGGDFDGLSAAEFVERYPQIWQKRMADKLRFRYPGAGGESYLDVIARLRPILIELERQKRSVLLVSHLAVQRCLYSYFTGTDIEAIPYLPLPSGAVLELTPTPHGTTVETHVLLADDEVVEATSPVTPLAPPSDTPPLARKRRQRPAVSPHHSVATPPAHFRGRVGSDDLDVASVGSLGALLRASTIDEDAAS</sequence>
<dbReference type="GO" id="GO:0006003">
    <property type="term" value="P:fructose 2,6-bisphosphate metabolic process"/>
    <property type="evidence" value="ECO:0007669"/>
    <property type="project" value="InterPro"/>
</dbReference>
<dbReference type="FunFam" id="3.40.50.300:FF:000644">
    <property type="entry name" value="GpmB, Fructose-2,6-bisphosphatase"/>
    <property type="match status" value="1"/>
</dbReference>
<keyword evidence="6" id="KW-1185">Reference proteome</keyword>
<dbReference type="Pfam" id="PF00300">
    <property type="entry name" value="His_Phos_1"/>
    <property type="match status" value="1"/>
</dbReference>
<dbReference type="InParanoid" id="F0Y0P0"/>
<dbReference type="InterPro" id="IPR027417">
    <property type="entry name" value="P-loop_NTPase"/>
</dbReference>
<dbReference type="SUPFAM" id="SSF53254">
    <property type="entry name" value="Phosphoglycerate mutase-like"/>
    <property type="match status" value="1"/>
</dbReference>
<dbReference type="GO" id="GO:0005524">
    <property type="term" value="F:ATP binding"/>
    <property type="evidence" value="ECO:0007669"/>
    <property type="project" value="UniProtKB-KW"/>
</dbReference>
<feature type="region of interest" description="Disordered" evidence="3">
    <location>
        <begin position="430"/>
        <end position="474"/>
    </location>
</feature>
<dbReference type="GO" id="GO:0003873">
    <property type="term" value="F:6-phosphofructo-2-kinase activity"/>
    <property type="evidence" value="ECO:0007669"/>
    <property type="project" value="InterPro"/>
</dbReference>
<dbReference type="OrthoDB" id="267323at2759"/>
<dbReference type="Proteomes" id="UP000002729">
    <property type="component" value="Unassembled WGS sequence"/>
</dbReference>
<dbReference type="Pfam" id="PF01591">
    <property type="entry name" value="6PF2K"/>
    <property type="match status" value="1"/>
</dbReference>
<dbReference type="AlphaFoldDB" id="F0Y0P0"/>
<dbReference type="GeneID" id="20222195"/>
<dbReference type="RefSeq" id="XP_009033641.1">
    <property type="nucleotide sequence ID" value="XM_009035393.1"/>
</dbReference>
<organism evidence="6">
    <name type="scientific">Aureococcus anophagefferens</name>
    <name type="common">Harmful bloom alga</name>
    <dbReference type="NCBI Taxonomy" id="44056"/>
    <lineage>
        <taxon>Eukaryota</taxon>
        <taxon>Sar</taxon>
        <taxon>Stramenopiles</taxon>
        <taxon>Ochrophyta</taxon>
        <taxon>Pelagophyceae</taxon>
        <taxon>Pelagomonadales</taxon>
        <taxon>Pelagomonadaceae</taxon>
        <taxon>Aureococcus</taxon>
    </lineage>
</organism>
<proteinExistence type="predicted"/>
<gene>
    <name evidence="5" type="ORF">AURANDRAFT_52444</name>
</gene>
<dbReference type="SUPFAM" id="SSF52540">
    <property type="entry name" value="P-loop containing nucleoside triphosphate hydrolases"/>
    <property type="match status" value="1"/>
</dbReference>
<dbReference type="EMBL" id="GL833122">
    <property type="protein sequence ID" value="EGB11252.1"/>
    <property type="molecule type" value="Genomic_DNA"/>
</dbReference>
<keyword evidence="1" id="KW-0547">Nucleotide-binding</keyword>
<dbReference type="GO" id="GO:0006000">
    <property type="term" value="P:fructose metabolic process"/>
    <property type="evidence" value="ECO:0007669"/>
    <property type="project" value="InterPro"/>
</dbReference>
<dbReference type="CDD" id="cd07067">
    <property type="entry name" value="HP_PGM_like"/>
    <property type="match status" value="1"/>
</dbReference>
<dbReference type="Gene3D" id="3.40.50.300">
    <property type="entry name" value="P-loop containing nucleotide triphosphate hydrolases"/>
    <property type="match status" value="1"/>
</dbReference>
<evidence type="ECO:0000256" key="3">
    <source>
        <dbReference type="SAM" id="MobiDB-lite"/>
    </source>
</evidence>
<dbReference type="PANTHER" id="PTHR10606:SF32">
    <property type="entry name" value="6-PHOSPHOFRUCTO-2-KINASE 1"/>
    <property type="match status" value="1"/>
</dbReference>
<evidence type="ECO:0000259" key="4">
    <source>
        <dbReference type="Pfam" id="PF01591"/>
    </source>
</evidence>